<dbReference type="InterPro" id="IPR025948">
    <property type="entry name" value="HTH-like_dom"/>
</dbReference>
<evidence type="ECO:0000313" key="3">
    <source>
        <dbReference type="Proteomes" id="UP000327143"/>
    </source>
</evidence>
<dbReference type="EMBL" id="CP023700">
    <property type="protein sequence ID" value="QEU83444.1"/>
    <property type="molecule type" value="Genomic_DNA"/>
</dbReference>
<reference evidence="2 3" key="1">
    <citation type="submission" date="2017-09" db="EMBL/GenBank/DDBJ databases">
        <authorList>
            <person name="Lee N."/>
            <person name="Cho B.-K."/>
        </authorList>
    </citation>
    <scope>NUCLEOTIDE SEQUENCE [LARGE SCALE GENOMIC DNA]</scope>
    <source>
        <strain evidence="2 3">ATCC 39115</strain>
    </source>
</reference>
<dbReference type="InterPro" id="IPR050900">
    <property type="entry name" value="Transposase_IS3/IS150/IS904"/>
</dbReference>
<name>A0ABX6A6T1_STRVD</name>
<evidence type="ECO:0000259" key="1">
    <source>
        <dbReference type="Pfam" id="PF13276"/>
    </source>
</evidence>
<keyword evidence="3" id="KW-1185">Reference proteome</keyword>
<dbReference type="Pfam" id="PF13276">
    <property type="entry name" value="HTH_21"/>
    <property type="match status" value="1"/>
</dbReference>
<organism evidence="2 3">
    <name type="scientific">Streptomyces viridosporus T7A</name>
    <dbReference type="NCBI Taxonomy" id="665577"/>
    <lineage>
        <taxon>Bacteria</taxon>
        <taxon>Bacillati</taxon>
        <taxon>Actinomycetota</taxon>
        <taxon>Actinomycetes</taxon>
        <taxon>Kitasatosporales</taxon>
        <taxon>Streptomycetaceae</taxon>
        <taxon>Streptomyces</taxon>
    </lineage>
</organism>
<feature type="domain" description="HTH-like" evidence="1">
    <location>
        <begin position="47"/>
        <end position="103"/>
    </location>
</feature>
<protein>
    <recommendedName>
        <fullName evidence="1">HTH-like domain-containing protein</fullName>
    </recommendedName>
</protein>
<gene>
    <name evidence="2" type="ORF">CP969_00590</name>
</gene>
<dbReference type="PANTHER" id="PTHR46889">
    <property type="entry name" value="TRANSPOSASE INSF FOR INSERTION SEQUENCE IS3B-RELATED"/>
    <property type="match status" value="1"/>
</dbReference>
<proteinExistence type="predicted"/>
<dbReference type="Proteomes" id="UP000327143">
    <property type="component" value="Chromosome"/>
</dbReference>
<dbReference type="PANTHER" id="PTHR46889:SF4">
    <property type="entry name" value="TRANSPOSASE INSO FOR INSERTION SEQUENCE ELEMENT IS911B-RELATED"/>
    <property type="match status" value="1"/>
</dbReference>
<accession>A0ABX6A6T1</accession>
<evidence type="ECO:0000313" key="2">
    <source>
        <dbReference type="EMBL" id="QEU83444.1"/>
    </source>
</evidence>
<sequence length="111" mass="12728">MDEHRDRFAGVEPICRVLSAHDCKIAPATYYAHHKRQVTPSARTVRDAKLKEQINEVFEANYRVYGARKIWRELNRQGHTVARCTVERLMRELGITGAVRGRRVITTLPGG</sequence>